<evidence type="ECO:0000256" key="1">
    <source>
        <dbReference type="SAM" id="Phobius"/>
    </source>
</evidence>
<name>A0A069A9H0_CLODI</name>
<feature type="transmembrane region" description="Helical" evidence="1">
    <location>
        <begin position="67"/>
        <end position="87"/>
    </location>
</feature>
<accession>A0A069A9H0</accession>
<keyword evidence="1" id="KW-1133">Transmembrane helix</keyword>
<protein>
    <submittedName>
        <fullName evidence="2">Uncharacterized protein</fullName>
    </submittedName>
</protein>
<gene>
    <name evidence="2" type="ORF">BN1096_520588</name>
</gene>
<keyword evidence="1" id="KW-0472">Membrane</keyword>
<keyword evidence="1" id="KW-0812">Transmembrane</keyword>
<sequence>MHLLYIVRLNFLLDKDWLDLKEQSIIASNENSYVTFKCRDILQLLVTWLFSLFKNLEDLGELYKNRYYFIIVYYICSEYIFYTITIIKKYFFV</sequence>
<dbReference type="EMBL" id="LK932505">
    <property type="protein sequence ID" value="CDS85993.1"/>
    <property type="molecule type" value="Genomic_DNA"/>
</dbReference>
<reference evidence="2" key="1">
    <citation type="submission" date="2014-07" db="EMBL/GenBank/DDBJ databases">
        <authorList>
            <person name="Monot Marc"/>
        </authorList>
    </citation>
    <scope>NUCLEOTIDE SEQUENCE</scope>
</reference>
<dbReference type="AlphaFoldDB" id="A0A069A9H0"/>
<evidence type="ECO:0000313" key="2">
    <source>
        <dbReference type="EMBL" id="CDS85993.1"/>
    </source>
</evidence>
<proteinExistence type="predicted"/>
<organism evidence="2">
    <name type="scientific">Clostridioides difficile</name>
    <name type="common">Peptoclostridium difficile</name>
    <dbReference type="NCBI Taxonomy" id="1496"/>
    <lineage>
        <taxon>Bacteria</taxon>
        <taxon>Bacillati</taxon>
        <taxon>Bacillota</taxon>
        <taxon>Clostridia</taxon>
        <taxon>Peptostreptococcales</taxon>
        <taxon>Peptostreptococcaceae</taxon>
        <taxon>Clostridioides</taxon>
    </lineage>
</organism>